<evidence type="ECO:0000313" key="1">
    <source>
        <dbReference type="EMBL" id="NUU61082.1"/>
    </source>
</evidence>
<dbReference type="RefSeq" id="WP_175371633.1">
    <property type="nucleotide sequence ID" value="NZ_JABWCS010000206.1"/>
</dbReference>
<dbReference type="AlphaFoldDB" id="A0A850EQV1"/>
<gene>
    <name evidence="1" type="ORF">HPT30_12055</name>
</gene>
<comment type="caution">
    <text evidence="1">The sequence shown here is derived from an EMBL/GenBank/DDBJ whole genome shotgun (WGS) entry which is preliminary data.</text>
</comment>
<evidence type="ECO:0008006" key="3">
    <source>
        <dbReference type="Google" id="ProtNLM"/>
    </source>
</evidence>
<dbReference type="EMBL" id="JABWCS010000206">
    <property type="protein sequence ID" value="NUU61082.1"/>
    <property type="molecule type" value="Genomic_DNA"/>
</dbReference>
<reference evidence="1" key="1">
    <citation type="submission" date="2020-06" db="EMBL/GenBank/DDBJ databases">
        <title>Paenibacillus sp. nov., isolated from soil.</title>
        <authorList>
            <person name="Seo Y.L."/>
        </authorList>
    </citation>
    <scope>NUCLEOTIDE SEQUENCE [LARGE SCALE GENOMIC DNA]</scope>
    <source>
        <strain evidence="1">JW14</strain>
    </source>
</reference>
<keyword evidence="2" id="KW-1185">Reference proteome</keyword>
<evidence type="ECO:0000313" key="2">
    <source>
        <dbReference type="Proteomes" id="UP000564806"/>
    </source>
</evidence>
<proteinExistence type="predicted"/>
<organism evidence="1 2">
    <name type="scientific">Paenibacillus agri</name>
    <dbReference type="NCBI Taxonomy" id="2744309"/>
    <lineage>
        <taxon>Bacteria</taxon>
        <taxon>Bacillati</taxon>
        <taxon>Bacillota</taxon>
        <taxon>Bacilli</taxon>
        <taxon>Bacillales</taxon>
        <taxon>Paenibacillaceae</taxon>
        <taxon>Paenibacillus</taxon>
    </lineage>
</organism>
<accession>A0A850EQV1</accession>
<dbReference type="Proteomes" id="UP000564806">
    <property type="component" value="Unassembled WGS sequence"/>
</dbReference>
<name>A0A850EQV1_9BACL</name>
<sequence>MFTINYDQEKNRLYIKIYSVTKDNVQQYVDELTDNLKKTQPGFTAIGDLSEAKVLSQDVAQELSSSNELVVKYGLSTEKSWATVTTSSIYRMQQKRMFGGFIKFFDTVEDAQAYLDAPEN</sequence>
<protein>
    <recommendedName>
        <fullName evidence="3">STAS/SEC14 domain-containing protein</fullName>
    </recommendedName>
</protein>